<evidence type="ECO:0000313" key="2">
    <source>
        <dbReference type="EMBL" id="KIJ58970.1"/>
    </source>
</evidence>
<dbReference type="Proteomes" id="UP000053820">
    <property type="component" value="Unassembled WGS sequence"/>
</dbReference>
<dbReference type="EMBL" id="KN839902">
    <property type="protein sequence ID" value="KIJ58970.1"/>
    <property type="molecule type" value="Genomic_DNA"/>
</dbReference>
<dbReference type="Pfam" id="PF18759">
    <property type="entry name" value="Plavaka"/>
    <property type="match status" value="1"/>
</dbReference>
<protein>
    <submittedName>
        <fullName evidence="2">Uncharacterized protein</fullName>
    </submittedName>
</protein>
<dbReference type="OrthoDB" id="2687259at2759"/>
<sequence>MRIVTDWDDSEAFESAIPTSSGGDHALPDYTTSSDPGTGRILSTASALHLLVEFEAQGGAEVNACSSQVSALEDDTLTLAQRRPWRLNRRLPLCFRDLLPEPPMSLPPPEIELVQNSLQGAPEFLPSSGLQSPLSLLATPGPCQITETQLNSFGLYHVFKTEVLPSHDPDEQLADVFQSPALQHVADTRPGPGQLIPPNGESTDNPFYPYPNNTSLHLGDWYWNHGPQKSKENFKLLLDIISDLDFCPEDIQNMNWKSIDHELGSSHVDEEGGVGEDGWRCSPVTISVPFHSCSGSPGVHDYTVPDFHHRDLVLIICEKLSDPAHHRVFHYDPYELHWCPPHRTCDIRVHRELYTTNAFIKAQQQLQDSSRELGCDLPRCIAGLMFWSDSTQLTAFGSAKLWPLYVYLGNESKYMRCQPTSNLCSHVTYFQSLPDAFKDFVTENTGGKPPSDALVTHCHRELFHVQWRILLNDEFLQAYEHGIVIMCCDQVQCRIYPRIFTYSADYPEKVLIATIRNLEIDLAQHKILSCSDTLHHCEKVTSACQLIYESNYAVDTAQVDELLKDESLVPTMNAFSDKLSHVGFDLYVMLVVDLLHEFELGVWKAIFIHLLRILDSLKKSGIPELDKRYRQVPTFGQDMIRRFRENCSELKKMAARDFEDLLQCAIPVFKNLLPDPHNTLVQQLLFLLCHWHGLAKLRMHTNVTLDIMEGVTVRLAQQMRKFTTKTCLAFPTKELQHEAESRRRRVAQEGPAKNGGTGPADEQRPKTLNLQTYKMHGLGDYPSQIRVFGTTDSYSTQPGELEHCVGKSWFTRTSRKAYIPQLALIEHRQEHIHRIRVKLAMSHLYQQDPMANTPDAHHVIGQLSARYSQPTHWEP</sequence>
<feature type="region of interest" description="Disordered" evidence="1">
    <location>
        <begin position="733"/>
        <end position="766"/>
    </location>
</feature>
<accession>A0A0C9VMS8</accession>
<proteinExistence type="predicted"/>
<feature type="region of interest" description="Disordered" evidence="1">
    <location>
        <begin position="16"/>
        <end position="38"/>
    </location>
</feature>
<name>A0A0C9VMS8_9AGAM</name>
<gene>
    <name evidence="2" type="ORF">HYDPIDRAFT_33629</name>
</gene>
<evidence type="ECO:0000256" key="1">
    <source>
        <dbReference type="SAM" id="MobiDB-lite"/>
    </source>
</evidence>
<keyword evidence="3" id="KW-1185">Reference proteome</keyword>
<dbReference type="InterPro" id="IPR041078">
    <property type="entry name" value="Plavaka"/>
</dbReference>
<evidence type="ECO:0000313" key="3">
    <source>
        <dbReference type="Proteomes" id="UP000053820"/>
    </source>
</evidence>
<dbReference type="AlphaFoldDB" id="A0A0C9VMS8"/>
<organism evidence="2 3">
    <name type="scientific">Hydnomerulius pinastri MD-312</name>
    <dbReference type="NCBI Taxonomy" id="994086"/>
    <lineage>
        <taxon>Eukaryota</taxon>
        <taxon>Fungi</taxon>
        <taxon>Dikarya</taxon>
        <taxon>Basidiomycota</taxon>
        <taxon>Agaricomycotina</taxon>
        <taxon>Agaricomycetes</taxon>
        <taxon>Agaricomycetidae</taxon>
        <taxon>Boletales</taxon>
        <taxon>Boletales incertae sedis</taxon>
        <taxon>Leucogyrophana</taxon>
    </lineage>
</organism>
<dbReference type="HOGENOM" id="CLU_002498_1_0_1"/>
<reference evidence="2 3" key="1">
    <citation type="submission" date="2014-04" db="EMBL/GenBank/DDBJ databases">
        <title>Evolutionary Origins and Diversification of the Mycorrhizal Mutualists.</title>
        <authorList>
            <consortium name="DOE Joint Genome Institute"/>
            <consortium name="Mycorrhizal Genomics Consortium"/>
            <person name="Kohler A."/>
            <person name="Kuo A."/>
            <person name="Nagy L.G."/>
            <person name="Floudas D."/>
            <person name="Copeland A."/>
            <person name="Barry K.W."/>
            <person name="Cichocki N."/>
            <person name="Veneault-Fourrey C."/>
            <person name="LaButti K."/>
            <person name="Lindquist E.A."/>
            <person name="Lipzen A."/>
            <person name="Lundell T."/>
            <person name="Morin E."/>
            <person name="Murat C."/>
            <person name="Riley R."/>
            <person name="Ohm R."/>
            <person name="Sun H."/>
            <person name="Tunlid A."/>
            <person name="Henrissat B."/>
            <person name="Grigoriev I.V."/>
            <person name="Hibbett D.S."/>
            <person name="Martin F."/>
        </authorList>
    </citation>
    <scope>NUCLEOTIDE SEQUENCE [LARGE SCALE GENOMIC DNA]</scope>
    <source>
        <strain evidence="2 3">MD-312</strain>
    </source>
</reference>